<proteinExistence type="predicted"/>
<accession>A0ABX1L165</accession>
<reference evidence="1 2" key="1">
    <citation type="submission" date="2020-04" db="EMBL/GenBank/DDBJ databases">
        <title>A novel species of genus Lactobacillus that was isolated from fermented food Zha-chili.</title>
        <authorList>
            <person name="Zhang Z."/>
        </authorList>
    </citation>
    <scope>NUCLEOTIDE SEQUENCE [LARGE SCALE GENOMIC DNA]</scope>
    <source>
        <strain evidence="2">HBUAS51383</strain>
    </source>
</reference>
<dbReference type="RefSeq" id="WP_168924672.1">
    <property type="nucleotide sequence ID" value="NZ_JAAXLJ010000005.1"/>
</dbReference>
<sequence length="262" mass="29531">MISETYQRKPLPAELETITLSQQLVNRLHESYAWVAVAGEQPFASLISPAGTDEEALYHFIDNATLNHHRLSRFMNHPVTAEEVLGSFQTDEVVPVAEQYLGSYLLQQSQRNDLLLPMMNVLSLANYDVIGVFAAMVTPQTESLSDTLIEMTARLLARLAPNLITLDHVPDEADYILPPHLLIAIEDTQGNPSDIPVALLDWLPDHLTQIKTLADGDQNGLLNLLNEQTDDGSTVVRDWLIRNDDNQQIFSQWIFQHREQVK</sequence>
<dbReference type="EMBL" id="JAAXLJ010000005">
    <property type="protein sequence ID" value="NLR18051.1"/>
    <property type="molecule type" value="Genomic_DNA"/>
</dbReference>
<gene>
    <name evidence="1" type="ORF">HC026_03830</name>
</gene>
<comment type="caution">
    <text evidence="1">The sequence shown here is derived from an EMBL/GenBank/DDBJ whole genome shotgun (WGS) entry which is preliminary data.</text>
</comment>
<evidence type="ECO:0000313" key="1">
    <source>
        <dbReference type="EMBL" id="NLR18051.1"/>
    </source>
</evidence>
<organism evidence="1 2">
    <name type="scientific">Secundilactobacillus angelensis</name>
    <dbReference type="NCBI Taxonomy" id="2722706"/>
    <lineage>
        <taxon>Bacteria</taxon>
        <taxon>Bacillati</taxon>
        <taxon>Bacillota</taxon>
        <taxon>Bacilli</taxon>
        <taxon>Lactobacillales</taxon>
        <taxon>Lactobacillaceae</taxon>
        <taxon>Secundilactobacillus</taxon>
    </lineage>
</organism>
<evidence type="ECO:0000313" key="2">
    <source>
        <dbReference type="Proteomes" id="UP000763447"/>
    </source>
</evidence>
<keyword evidence="2" id="KW-1185">Reference proteome</keyword>
<name>A0ABX1L165_9LACO</name>
<protein>
    <submittedName>
        <fullName evidence="1">Uncharacterized protein</fullName>
    </submittedName>
</protein>
<dbReference type="Proteomes" id="UP000763447">
    <property type="component" value="Unassembled WGS sequence"/>
</dbReference>